<proteinExistence type="predicted"/>
<dbReference type="InterPro" id="IPR036116">
    <property type="entry name" value="FN3_sf"/>
</dbReference>
<protein>
    <recommendedName>
        <fullName evidence="3">Fibronectin type-III domain-containing protein</fullName>
    </recommendedName>
</protein>
<dbReference type="PANTHER" id="PTHR46708:SF2">
    <property type="entry name" value="FIBRONECTIN TYPE-III DOMAIN-CONTAINING PROTEIN"/>
    <property type="match status" value="1"/>
</dbReference>
<dbReference type="PANTHER" id="PTHR46708">
    <property type="entry name" value="TENASCIN"/>
    <property type="match status" value="1"/>
</dbReference>
<evidence type="ECO:0000256" key="1">
    <source>
        <dbReference type="ARBA" id="ARBA00022737"/>
    </source>
</evidence>
<gene>
    <name evidence="4" type="ORF">CO030_05280</name>
</gene>
<comment type="caution">
    <text evidence="4">The sequence shown here is derived from an EMBL/GenBank/DDBJ whole genome shotgun (WGS) entry which is preliminary data.</text>
</comment>
<evidence type="ECO:0000313" key="5">
    <source>
        <dbReference type="Proteomes" id="UP000231456"/>
    </source>
</evidence>
<feature type="region of interest" description="Disordered" evidence="2">
    <location>
        <begin position="1295"/>
        <end position="1328"/>
    </location>
</feature>
<dbReference type="InterPro" id="IPR008969">
    <property type="entry name" value="CarboxyPept-like_regulatory"/>
</dbReference>
<dbReference type="Gene3D" id="2.60.40.10">
    <property type="entry name" value="Immunoglobulins"/>
    <property type="match status" value="3"/>
</dbReference>
<reference evidence="5" key="1">
    <citation type="submission" date="2017-09" db="EMBL/GenBank/DDBJ databases">
        <title>Depth-based differentiation of microbial function through sediment-hosted aquifers and enrichment of novel symbionts in the deep terrestrial subsurface.</title>
        <authorList>
            <person name="Probst A.J."/>
            <person name="Ladd B."/>
            <person name="Jarett J.K."/>
            <person name="Geller-Mcgrath D.E."/>
            <person name="Sieber C.M.K."/>
            <person name="Emerson J.B."/>
            <person name="Anantharaman K."/>
            <person name="Thomas B.C."/>
            <person name="Malmstrom R."/>
            <person name="Stieglmeier M."/>
            <person name="Klingl A."/>
            <person name="Woyke T."/>
            <person name="Ryan C.M."/>
            <person name="Banfield J.F."/>
        </authorList>
    </citation>
    <scope>NUCLEOTIDE SEQUENCE [LARGE SCALE GENOMIC DNA]</scope>
</reference>
<dbReference type="Gene3D" id="2.60.40.1120">
    <property type="entry name" value="Carboxypeptidase-like, regulatory domain"/>
    <property type="match status" value="1"/>
</dbReference>
<dbReference type="EMBL" id="PFRH01000157">
    <property type="protein sequence ID" value="PJC51980.1"/>
    <property type="molecule type" value="Genomic_DNA"/>
</dbReference>
<dbReference type="InterPro" id="IPR003961">
    <property type="entry name" value="FN3_dom"/>
</dbReference>
<dbReference type="CDD" id="cd00063">
    <property type="entry name" value="FN3"/>
    <property type="match status" value="2"/>
</dbReference>
<organism evidence="4 5">
    <name type="scientific">Candidatus Magasanikbacteria bacterium CG_4_9_14_0_2_um_filter_42_11</name>
    <dbReference type="NCBI Taxonomy" id="1974643"/>
    <lineage>
        <taxon>Bacteria</taxon>
        <taxon>Candidatus Magasanikiibacteriota</taxon>
    </lineage>
</organism>
<dbReference type="Proteomes" id="UP000231456">
    <property type="component" value="Unassembled WGS sequence"/>
</dbReference>
<feature type="domain" description="Fibronectin type-III" evidence="3">
    <location>
        <begin position="688"/>
        <end position="775"/>
    </location>
</feature>
<dbReference type="Pfam" id="PF00041">
    <property type="entry name" value="fn3"/>
    <property type="match status" value="1"/>
</dbReference>
<feature type="compositionally biased region" description="Low complexity" evidence="2">
    <location>
        <begin position="1302"/>
        <end position="1315"/>
    </location>
</feature>
<accession>A0A2M8F8C1</accession>
<dbReference type="SMART" id="SM00060">
    <property type="entry name" value="FN3"/>
    <property type="match status" value="6"/>
</dbReference>
<feature type="domain" description="Fibronectin type-III" evidence="3">
    <location>
        <begin position="519"/>
        <end position="604"/>
    </location>
</feature>
<dbReference type="SUPFAM" id="SSF49265">
    <property type="entry name" value="Fibronectin type III"/>
    <property type="match status" value="3"/>
</dbReference>
<sequence length="1602" mass="169534">MGMVGTTIGATTVNNIAKWDGTNWSALGSGTGAAVYALAFSPSFDKLYVGGSFTTAGGASSSYFAYVTLGAAPVANTLPTASAITPTQNAAGTVRATSTVADADSEVTSLTVEHSTDSGSTWVTSTISLVSVSSGSASTTDNVISNIATDGGSVQVVFDWDIATDLPDTDSSSVQLRMTPADATGSGTAASNTVSVDTSAPTAPGALSLDTASTTAATMTLGNATVDSNFLHYVFFYTLYNISSPNMATQSDTAVTDSTVSAFGAINYNTSSTFYFSGLSIGTAYTGDIWAYDSFNRSASSTSQVVFYTLTESGTLTATASTTNSNVITFSIDRGSNPNVDTVQYAICDSNDNSTCNTYLQANGTFSGTPVWQSLATWGDPIISTGWSGGENTQYTFFLQSRNGDQTSSGLSDAVSAYTLSGAVTDVTVTNTSTASQMTTLLSFTADNASGLKIERDTGCDGNYDTTVYDNSASLPSIPYSDSSGLTANTCYRYKITSYNGAGTINTASAVVATDYTTPPSAPTVSLSSASAVSLTWSWDDVTGATGYSVYESATGTLLGTAIGTSYTQSSLLGGTAYSVYVRSSNSAGLGVASATTSAYTSPSAPTNLTASDITSSGFTISWTEVGAGTVSASLVDVSGSESGNLDTNTHTFSSLSANETYTVELVNTSAEGVTSTVQTSVTTALDAPEEVVVDTIAPTSVDLQVNGLFRNIGTRSSVFRIRNLTNNTTKSVTTTAWTNTDLLPDREYVFTVSALNADGLETEVVTTTIRTHASPPSRMEVATVATSTVTIDPVFVNASSTEYYMYETLSDMYLTASGTFSNTKSWQTQAAWGDTLNISGLSSDSKYCFISGARNADAVETSTSTARCLWTNPDERKKLINTSVSSTVAVTATQTTVVFDENDNNDTGLLSTVSVPVTVSTTEPVKLRMSRLKQDGVVNTSAQSISVSRAVESNKTIDMVIPGTTEITCDDASWEDFTVPTEISNSSVILPTQTDLSYAVARYIQIGVEGTSCGFSKPIKLVLPGDAGKVGFYVDGLGDTHTITNACDALENPTVAEDEECAIDSGSDLLIYTRHATDFGSFETTEIVEDSGSSSSGGAPIQDTITLSDVFVPAISYVRTISVTPKTDATIAQVAVSLNSNFADVGWMPYTGSVSYTLPDTYGKYTLYVKVRTAQGVQSNVVSRSMIYQEKSDIVPPTVTEPLPDAEIHSLPFVIRGVASPLAKVSIEISGSTYTVDAGEDGAYEVTVLDALESGEYSILSFQVLESGEASDTGIQTITYVDDTVVVVVEDDTSVEETDGIPDTTTDTNTSDDGITTEKNPQGIKPLMPKQLTAPSQEEVAIKVEKVTERSAFLLVLSNKTTQFKRQQLNSIHTTEGGAIDMLIRPSDDVHSITARLYPVEDVTGKTVRRDTFSRGIASFFFPEVYAQEVADMSWVKGYVFNSDEHLTNAYRGVIDFKDVPAGTYRLVVTLNQKDGKQVDIAKKIVTEERGTVYKTGTTIPVAHARVSVWKRNADGIFEEWNGSIFGQENPVFTDEDGRYAIDVPEGTYTLHVEATGYQTYESDPMISDTPTTLRQDISLTSAKRSLWRMFWDWIKGLLGR</sequence>
<name>A0A2M8F8C1_9BACT</name>
<dbReference type="InterPro" id="IPR050991">
    <property type="entry name" value="ECM_Regulatory_Proteins"/>
</dbReference>
<keyword evidence="1" id="KW-0677">Repeat</keyword>
<dbReference type="InterPro" id="IPR013783">
    <property type="entry name" value="Ig-like_fold"/>
</dbReference>
<evidence type="ECO:0000256" key="2">
    <source>
        <dbReference type="SAM" id="MobiDB-lite"/>
    </source>
</evidence>
<feature type="domain" description="Fibronectin type-III" evidence="3">
    <location>
        <begin position="605"/>
        <end position="687"/>
    </location>
</feature>
<evidence type="ECO:0000259" key="3">
    <source>
        <dbReference type="PROSITE" id="PS50853"/>
    </source>
</evidence>
<evidence type="ECO:0000313" key="4">
    <source>
        <dbReference type="EMBL" id="PJC51980.1"/>
    </source>
</evidence>
<dbReference type="PROSITE" id="PS50853">
    <property type="entry name" value="FN3"/>
    <property type="match status" value="3"/>
</dbReference>
<dbReference type="SUPFAM" id="SSF49464">
    <property type="entry name" value="Carboxypeptidase regulatory domain-like"/>
    <property type="match status" value="1"/>
</dbReference>